<name>A0A0A7RZH1_FRIPE</name>
<reference evidence="3 4" key="1">
    <citation type="journal article" date="2014" name="Appl. Environ. Microbiol.">
        <title>Gut symbionts from distinct hosts exhibit genotoxic activity via divergent colibactin biosynthetic pathways.</title>
        <authorList>
            <person name="Engel P."/>
            <person name="Vizcaino M.I."/>
            <person name="Crawford J.M."/>
        </authorList>
    </citation>
    <scope>NUCLEOTIDE SEQUENCE [LARGE SCALE GENOMIC DNA]</scope>
    <source>
        <strain evidence="3 4">PEB0191</strain>
    </source>
</reference>
<keyword evidence="3" id="KW-0808">Transferase</keyword>
<dbReference type="InterPro" id="IPR001296">
    <property type="entry name" value="Glyco_trans_1"/>
</dbReference>
<dbReference type="Pfam" id="PF00534">
    <property type="entry name" value="Glycos_transf_1"/>
    <property type="match status" value="1"/>
</dbReference>
<dbReference type="PANTHER" id="PTHR12526">
    <property type="entry name" value="GLYCOSYLTRANSFERASE"/>
    <property type="match status" value="1"/>
</dbReference>
<keyword evidence="3" id="KW-0328">Glycosyltransferase</keyword>
<dbReference type="RefSeq" id="WP_039104332.1">
    <property type="nucleotide sequence ID" value="NZ_CAMLJH010000002.1"/>
</dbReference>
<dbReference type="HOGENOM" id="CLU_009583_44_2_6"/>
<dbReference type="EC" id="2.4.1.-" evidence="3"/>
<dbReference type="GO" id="GO:1901135">
    <property type="term" value="P:carbohydrate derivative metabolic process"/>
    <property type="evidence" value="ECO:0007669"/>
    <property type="project" value="UniProtKB-ARBA"/>
</dbReference>
<dbReference type="Proteomes" id="UP000030901">
    <property type="component" value="Chromosome"/>
</dbReference>
<dbReference type="OrthoDB" id="9802524at2"/>
<dbReference type="STRING" id="1267021.FPB0191_00889"/>
<evidence type="ECO:0000313" key="4">
    <source>
        <dbReference type="Proteomes" id="UP000030901"/>
    </source>
</evidence>
<dbReference type="Gene3D" id="3.40.50.2000">
    <property type="entry name" value="Glycogen Phosphorylase B"/>
    <property type="match status" value="2"/>
</dbReference>
<dbReference type="AlphaFoldDB" id="A0A0A7RZH1"/>
<keyword evidence="4" id="KW-1185">Reference proteome</keyword>
<dbReference type="GO" id="GO:0016757">
    <property type="term" value="F:glycosyltransferase activity"/>
    <property type="evidence" value="ECO:0007669"/>
    <property type="project" value="UniProtKB-KW"/>
</dbReference>
<dbReference type="KEGG" id="fpp:FPB0191_00889"/>
<evidence type="ECO:0000259" key="1">
    <source>
        <dbReference type="Pfam" id="PF00534"/>
    </source>
</evidence>
<evidence type="ECO:0000259" key="2">
    <source>
        <dbReference type="Pfam" id="PF13439"/>
    </source>
</evidence>
<sequence length="373" mass="43215">MKLAFCLYKYFPYGGLQRDFLQIAKECQKRGHEIIIYTMTWQGDKPDGMKIVIVPRKGFTNHGRNTNYSKWMQQHLINHPVDRIIGFNKMPNLDIYYAADTCFAKKVFTEKSYLYRITNRCRHYLAFEKSVFTNQHTKFLVLTQTQIDDFTHYYHTPKQQFFMLPPGIAKNRQYNENSLLRRQQFRQKNGIEDHILVITQIGSDFKRKGVDRSLTAIANLPESLKHKVLYLVVGQDNPNKYLQLAKKLGIENRVRFYSGRDDIPDFLFSSDLLIHPARQEAAGIVLIEALAAGVPVIVTSVSGYAFHVQQANAGQLIKAPYEQNELNLALLEALANQRKRLQWHQNAINYGQTQDLYHLAEKAADIILESKND</sequence>
<dbReference type="InterPro" id="IPR028098">
    <property type="entry name" value="Glyco_trans_4-like_N"/>
</dbReference>
<proteinExistence type="predicted"/>
<dbReference type="PANTHER" id="PTHR12526:SF641">
    <property type="entry name" value="LIPOPOLYSACCHARIDE CORE BIOSYNTHESIS PROTEIN RFAG"/>
    <property type="match status" value="1"/>
</dbReference>
<accession>A0A0A7RZH1</accession>
<protein>
    <submittedName>
        <fullName evidence="3">Glycosyltransferase</fullName>
        <ecNumber evidence="3">2.4.1.-</ecNumber>
    </submittedName>
</protein>
<gene>
    <name evidence="3" type="ORF">FPB0191_00889</name>
</gene>
<evidence type="ECO:0000313" key="3">
    <source>
        <dbReference type="EMBL" id="AJA44715.1"/>
    </source>
</evidence>
<dbReference type="Pfam" id="PF13439">
    <property type="entry name" value="Glyco_transf_4"/>
    <property type="match status" value="1"/>
</dbReference>
<organism evidence="3 4">
    <name type="scientific">Frischella perrara</name>
    <dbReference type="NCBI Taxonomy" id="1267021"/>
    <lineage>
        <taxon>Bacteria</taxon>
        <taxon>Pseudomonadati</taxon>
        <taxon>Pseudomonadota</taxon>
        <taxon>Gammaproteobacteria</taxon>
        <taxon>Orbales</taxon>
        <taxon>Orbaceae</taxon>
        <taxon>Frischella</taxon>
    </lineage>
</organism>
<feature type="domain" description="Glycosyltransferase subfamily 4-like N-terminal" evidence="2">
    <location>
        <begin position="13"/>
        <end position="169"/>
    </location>
</feature>
<dbReference type="CDD" id="cd03801">
    <property type="entry name" value="GT4_PimA-like"/>
    <property type="match status" value="1"/>
</dbReference>
<feature type="domain" description="Glycosyl transferase family 1" evidence="1">
    <location>
        <begin position="182"/>
        <end position="348"/>
    </location>
</feature>
<dbReference type="SUPFAM" id="SSF53756">
    <property type="entry name" value="UDP-Glycosyltransferase/glycogen phosphorylase"/>
    <property type="match status" value="1"/>
</dbReference>
<dbReference type="EMBL" id="CP009056">
    <property type="protein sequence ID" value="AJA44715.1"/>
    <property type="molecule type" value="Genomic_DNA"/>
</dbReference>